<dbReference type="Proteomes" id="UP000078148">
    <property type="component" value="Chromosome"/>
</dbReference>
<reference evidence="2" key="1">
    <citation type="submission" date="2015-10" db="EMBL/GenBank/DDBJ databases">
        <title>Genome of Paenibacillus bovis sp. nov.</title>
        <authorList>
            <person name="Wu Z."/>
            <person name="Gao C."/>
            <person name="Liu Z."/>
            <person name="Zheng H."/>
        </authorList>
    </citation>
    <scope>NUCLEOTIDE SEQUENCE [LARGE SCALE GENOMIC DNA]</scope>
    <source>
        <strain evidence="2">BD3526</strain>
    </source>
</reference>
<organism evidence="1 2">
    <name type="scientific">Paenibacillus bovis</name>
    <dbReference type="NCBI Taxonomy" id="1616788"/>
    <lineage>
        <taxon>Bacteria</taxon>
        <taxon>Bacillati</taxon>
        <taxon>Bacillota</taxon>
        <taxon>Bacilli</taxon>
        <taxon>Bacillales</taxon>
        <taxon>Paenibacillaceae</taxon>
        <taxon>Paenibacillus</taxon>
    </lineage>
</organism>
<keyword evidence="2" id="KW-1185">Reference proteome</keyword>
<evidence type="ECO:0000313" key="1">
    <source>
        <dbReference type="EMBL" id="ANF94579.1"/>
    </source>
</evidence>
<gene>
    <name evidence="1" type="ORF">AR543_00050</name>
</gene>
<protein>
    <submittedName>
        <fullName evidence="1">Uncharacterized protein</fullName>
    </submittedName>
</protein>
<sequence>MAGQSFPRTFSSLYHLLKGDTNHFGGIAANDGFVITLRSPFCNHPPVISGYPGYSPGKSDHAVYC</sequence>
<dbReference type="STRING" id="1616788.AR543_00050"/>
<dbReference type="AlphaFoldDB" id="A0A172ZAP2"/>
<dbReference type="EMBL" id="CP013023">
    <property type="protein sequence ID" value="ANF94579.1"/>
    <property type="molecule type" value="Genomic_DNA"/>
</dbReference>
<proteinExistence type="predicted"/>
<name>A0A172ZAP2_9BACL</name>
<reference evidence="1 2" key="2">
    <citation type="journal article" date="2016" name="Int. J. Syst. Evol. Microbiol.">
        <title>Paenibacillus bovis sp. nov., isolated from raw yak (Bos grunniens) milk.</title>
        <authorList>
            <person name="Gao C."/>
            <person name="Han J."/>
            <person name="Liu Z."/>
            <person name="Xu X."/>
            <person name="Hang F."/>
            <person name="Wu Z."/>
        </authorList>
    </citation>
    <scope>NUCLEOTIDE SEQUENCE [LARGE SCALE GENOMIC DNA]</scope>
    <source>
        <strain evidence="1 2">BD3526</strain>
    </source>
</reference>
<accession>A0A172ZAP2</accession>
<dbReference type="KEGG" id="pbv:AR543_00050"/>
<evidence type="ECO:0000313" key="2">
    <source>
        <dbReference type="Proteomes" id="UP000078148"/>
    </source>
</evidence>